<dbReference type="OrthoDB" id="7603893at2"/>
<name>A0A5C6TRJ6_9SPHN</name>
<organism evidence="3 4">
    <name type="scientific">Allosphingosinicella ginsenosidimutans</name>
    <dbReference type="NCBI Taxonomy" id="1176539"/>
    <lineage>
        <taxon>Bacteria</taxon>
        <taxon>Pseudomonadati</taxon>
        <taxon>Pseudomonadota</taxon>
        <taxon>Alphaproteobacteria</taxon>
        <taxon>Sphingomonadales</taxon>
        <taxon>Sphingomonadaceae</taxon>
        <taxon>Allosphingosinicella</taxon>
    </lineage>
</organism>
<feature type="chain" id="PRO_5022759862" evidence="2">
    <location>
        <begin position="18"/>
        <end position="180"/>
    </location>
</feature>
<evidence type="ECO:0000313" key="4">
    <source>
        <dbReference type="Proteomes" id="UP000321249"/>
    </source>
</evidence>
<feature type="signal peptide" evidence="2">
    <location>
        <begin position="1"/>
        <end position="17"/>
    </location>
</feature>
<evidence type="ECO:0000313" key="3">
    <source>
        <dbReference type="EMBL" id="TXC62641.1"/>
    </source>
</evidence>
<protein>
    <submittedName>
        <fullName evidence="3">Uncharacterized protein</fullName>
    </submittedName>
</protein>
<evidence type="ECO:0000256" key="1">
    <source>
        <dbReference type="SAM" id="MobiDB-lite"/>
    </source>
</evidence>
<feature type="region of interest" description="Disordered" evidence="1">
    <location>
        <begin position="71"/>
        <end position="101"/>
    </location>
</feature>
<dbReference type="RefSeq" id="WP_147042029.1">
    <property type="nucleotide sequence ID" value="NZ_BAABIR010000002.1"/>
</dbReference>
<reference evidence="3 4" key="1">
    <citation type="journal article" date="2015" name="J. Microbiol.">
        <title>Sphingosinicella ginsenosidimutans sp. nov., with ginsenoside converting activity.</title>
        <authorList>
            <person name="Kim J.K."/>
            <person name="Kang M.S."/>
            <person name="Park S.C."/>
            <person name="Kim K.M."/>
            <person name="Choi K."/>
            <person name="Yoon M.H."/>
            <person name="Im W.T."/>
        </authorList>
    </citation>
    <scope>NUCLEOTIDE SEQUENCE [LARGE SCALE GENOMIC DNA]</scope>
    <source>
        <strain evidence="3 4">BS-11</strain>
    </source>
</reference>
<dbReference type="Proteomes" id="UP000321249">
    <property type="component" value="Unassembled WGS sequence"/>
</dbReference>
<gene>
    <name evidence="3" type="ORF">FRZ32_02585</name>
</gene>
<proteinExistence type="predicted"/>
<feature type="compositionally biased region" description="Gly residues" evidence="1">
    <location>
        <begin position="71"/>
        <end position="84"/>
    </location>
</feature>
<accession>A0A5C6TRJ6</accession>
<keyword evidence="2" id="KW-0732">Signal</keyword>
<sequence>MKSGSVLLLLALLPALGACDKIMPGASGNNSAAASNQSGGNKLGMAGGTAGGGPVSDAGITDSRALGGLGGANGDAMADGGGKPTGPDAAIVPTSSSDPIDPRALVGRWGDFGSCAQPIDMRADGSFTTADGGRGNWTLNGDSLRLNGPGGNIDLRLQSVTPSQIILVNPDGSVGRSQRC</sequence>
<comment type="caution">
    <text evidence="3">The sequence shown here is derived from an EMBL/GenBank/DDBJ whole genome shotgun (WGS) entry which is preliminary data.</text>
</comment>
<keyword evidence="4" id="KW-1185">Reference proteome</keyword>
<evidence type="ECO:0000256" key="2">
    <source>
        <dbReference type="SAM" id="SignalP"/>
    </source>
</evidence>
<dbReference type="EMBL" id="VOQQ01000001">
    <property type="protein sequence ID" value="TXC62641.1"/>
    <property type="molecule type" value="Genomic_DNA"/>
</dbReference>
<dbReference type="AlphaFoldDB" id="A0A5C6TRJ6"/>
<dbReference type="PROSITE" id="PS51257">
    <property type="entry name" value="PROKAR_LIPOPROTEIN"/>
    <property type="match status" value="1"/>
</dbReference>